<keyword evidence="2" id="KW-1185">Reference proteome</keyword>
<reference evidence="1" key="2">
    <citation type="journal article" date="2022" name="New Phytol.">
        <title>Evolutionary transition to the ectomycorrhizal habit in the genomes of a hyperdiverse lineage of mushroom-forming fungi.</title>
        <authorList>
            <person name="Looney B."/>
            <person name="Miyauchi S."/>
            <person name="Morin E."/>
            <person name="Drula E."/>
            <person name="Courty P.E."/>
            <person name="Kohler A."/>
            <person name="Kuo A."/>
            <person name="LaButti K."/>
            <person name="Pangilinan J."/>
            <person name="Lipzen A."/>
            <person name="Riley R."/>
            <person name="Andreopoulos W."/>
            <person name="He G."/>
            <person name="Johnson J."/>
            <person name="Nolan M."/>
            <person name="Tritt A."/>
            <person name="Barry K.W."/>
            <person name="Grigoriev I.V."/>
            <person name="Nagy L.G."/>
            <person name="Hibbett D."/>
            <person name="Henrissat B."/>
            <person name="Matheny P.B."/>
            <person name="Labbe J."/>
            <person name="Martin F.M."/>
        </authorList>
    </citation>
    <scope>NUCLEOTIDE SEQUENCE</scope>
    <source>
        <strain evidence="1">FP105234-sp</strain>
    </source>
</reference>
<name>A0ACB8R4M4_9AGAM</name>
<gene>
    <name evidence="1" type="ORF">FA95DRAFT_1504797</name>
</gene>
<evidence type="ECO:0000313" key="2">
    <source>
        <dbReference type="Proteomes" id="UP000814033"/>
    </source>
</evidence>
<dbReference type="EMBL" id="MU276377">
    <property type="protein sequence ID" value="KAI0038983.1"/>
    <property type="molecule type" value="Genomic_DNA"/>
</dbReference>
<accession>A0ACB8R4M4</accession>
<sequence length="287" mass="32164">MAIVDSKRRILGTLAGRPADDPTWDDSGVDAYETLARARVKLRLSSGQVVHRRGNYPTIATGISFGGGQTQPSPLALHGNDDVIQEIKARPSVRRFAGFMNSTFAFGSPKHYKEYERNMQDLLDHDPSLKLPYDNSIWAATTFNFGPEVYTKIHVDSANYPCGWCSIVALGDFNPKYGGQLILHKARLIIEFPPHSVINILSAVFPHGNISIGQHETRASITQYTAGGIFRWNAYGHRTEARFEAEDPEGKAHMDRNRRQRWRDAVNLFSIYDELGKDIQDAFGIES</sequence>
<evidence type="ECO:0000313" key="1">
    <source>
        <dbReference type="EMBL" id="KAI0038983.1"/>
    </source>
</evidence>
<dbReference type="Proteomes" id="UP000814033">
    <property type="component" value="Unassembled WGS sequence"/>
</dbReference>
<protein>
    <submittedName>
        <fullName evidence="1">Uncharacterized protein</fullName>
    </submittedName>
</protein>
<organism evidence="1 2">
    <name type="scientific">Auriscalpium vulgare</name>
    <dbReference type="NCBI Taxonomy" id="40419"/>
    <lineage>
        <taxon>Eukaryota</taxon>
        <taxon>Fungi</taxon>
        <taxon>Dikarya</taxon>
        <taxon>Basidiomycota</taxon>
        <taxon>Agaricomycotina</taxon>
        <taxon>Agaricomycetes</taxon>
        <taxon>Russulales</taxon>
        <taxon>Auriscalpiaceae</taxon>
        <taxon>Auriscalpium</taxon>
    </lineage>
</organism>
<comment type="caution">
    <text evidence="1">The sequence shown here is derived from an EMBL/GenBank/DDBJ whole genome shotgun (WGS) entry which is preliminary data.</text>
</comment>
<proteinExistence type="predicted"/>
<reference evidence="1" key="1">
    <citation type="submission" date="2021-02" db="EMBL/GenBank/DDBJ databases">
        <authorList>
            <consortium name="DOE Joint Genome Institute"/>
            <person name="Ahrendt S."/>
            <person name="Looney B.P."/>
            <person name="Miyauchi S."/>
            <person name="Morin E."/>
            <person name="Drula E."/>
            <person name="Courty P.E."/>
            <person name="Chicoki N."/>
            <person name="Fauchery L."/>
            <person name="Kohler A."/>
            <person name="Kuo A."/>
            <person name="Labutti K."/>
            <person name="Pangilinan J."/>
            <person name="Lipzen A."/>
            <person name="Riley R."/>
            <person name="Andreopoulos W."/>
            <person name="He G."/>
            <person name="Johnson J."/>
            <person name="Barry K.W."/>
            <person name="Grigoriev I.V."/>
            <person name="Nagy L."/>
            <person name="Hibbett D."/>
            <person name="Henrissat B."/>
            <person name="Matheny P.B."/>
            <person name="Labbe J."/>
            <person name="Martin F."/>
        </authorList>
    </citation>
    <scope>NUCLEOTIDE SEQUENCE</scope>
    <source>
        <strain evidence="1">FP105234-sp</strain>
    </source>
</reference>